<keyword evidence="4" id="KW-0808">Transferase</keyword>
<proteinExistence type="inferred from homology"/>
<dbReference type="PROSITE" id="PS50405">
    <property type="entry name" value="GST_CTER"/>
    <property type="match status" value="1"/>
</dbReference>
<dbReference type="PROSITE" id="PS50404">
    <property type="entry name" value="GST_NTER"/>
    <property type="match status" value="1"/>
</dbReference>
<accession>R7QAF3</accession>
<dbReference type="Pfam" id="PF13409">
    <property type="entry name" value="GST_N_2"/>
    <property type="match status" value="1"/>
</dbReference>
<dbReference type="GO" id="GO:0006749">
    <property type="term" value="P:glutathione metabolic process"/>
    <property type="evidence" value="ECO:0007669"/>
    <property type="project" value="TreeGrafter"/>
</dbReference>
<dbReference type="InterPro" id="IPR004045">
    <property type="entry name" value="Glutathione_S-Trfase_N"/>
</dbReference>
<dbReference type="Gene3D" id="3.40.30.10">
    <property type="entry name" value="Glutaredoxin"/>
    <property type="match status" value="1"/>
</dbReference>
<dbReference type="OrthoDB" id="202840at2759"/>
<dbReference type="GeneID" id="17322548"/>
<comment type="similarity">
    <text evidence="1">Belongs to the GST superfamily. Zeta family.</text>
</comment>
<dbReference type="Gene3D" id="1.20.1050.10">
    <property type="match status" value="1"/>
</dbReference>
<keyword evidence="5" id="KW-1185">Reference proteome</keyword>
<dbReference type="InterPro" id="IPR036282">
    <property type="entry name" value="Glutathione-S-Trfase_C_sf"/>
</dbReference>
<dbReference type="FunFam" id="1.20.1050.10:FF:000010">
    <property type="entry name" value="Maleylacetoacetate isomerase isoform 1"/>
    <property type="match status" value="1"/>
</dbReference>
<dbReference type="PANTHER" id="PTHR42673">
    <property type="entry name" value="MALEYLACETOACETATE ISOMERASE"/>
    <property type="match status" value="1"/>
</dbReference>
<dbReference type="CDD" id="cd03191">
    <property type="entry name" value="GST_C_Zeta"/>
    <property type="match status" value="1"/>
</dbReference>
<dbReference type="InterPro" id="IPR036249">
    <property type="entry name" value="Thioredoxin-like_sf"/>
</dbReference>
<name>R7QAF3_CHOCR</name>
<organism evidence="4 5">
    <name type="scientific">Chondrus crispus</name>
    <name type="common">Carrageen Irish moss</name>
    <name type="synonym">Polymorpha crispa</name>
    <dbReference type="NCBI Taxonomy" id="2769"/>
    <lineage>
        <taxon>Eukaryota</taxon>
        <taxon>Rhodophyta</taxon>
        <taxon>Florideophyceae</taxon>
        <taxon>Rhodymeniophycidae</taxon>
        <taxon>Gigartinales</taxon>
        <taxon>Gigartinaceae</taxon>
        <taxon>Chondrus</taxon>
    </lineage>
</organism>
<dbReference type="SFLD" id="SFLDS00019">
    <property type="entry name" value="Glutathione_Transferase_(cytos"/>
    <property type="match status" value="1"/>
</dbReference>
<evidence type="ECO:0000313" key="5">
    <source>
        <dbReference type="Proteomes" id="UP000012073"/>
    </source>
</evidence>
<dbReference type="AlphaFoldDB" id="R7QAF3"/>
<dbReference type="STRING" id="2769.R7QAF3"/>
<dbReference type="Proteomes" id="UP000012073">
    <property type="component" value="Unassembled WGS sequence"/>
</dbReference>
<dbReference type="GO" id="GO:0004364">
    <property type="term" value="F:glutathione transferase activity"/>
    <property type="evidence" value="ECO:0007669"/>
    <property type="project" value="TreeGrafter"/>
</dbReference>
<evidence type="ECO:0000259" key="3">
    <source>
        <dbReference type="PROSITE" id="PS50405"/>
    </source>
</evidence>
<dbReference type="SUPFAM" id="SSF47616">
    <property type="entry name" value="GST C-terminal domain-like"/>
    <property type="match status" value="1"/>
</dbReference>
<dbReference type="InterPro" id="IPR040079">
    <property type="entry name" value="Glutathione_S-Trfase"/>
</dbReference>
<feature type="domain" description="GST C-terminal" evidence="3">
    <location>
        <begin position="92"/>
        <end position="216"/>
    </location>
</feature>
<dbReference type="InterPro" id="IPR034330">
    <property type="entry name" value="GST_Zeta_C"/>
</dbReference>
<gene>
    <name evidence="4" type="ORF">CHC_T00008425001</name>
</gene>
<dbReference type="GO" id="GO:0006559">
    <property type="term" value="P:L-phenylalanine catabolic process"/>
    <property type="evidence" value="ECO:0007669"/>
    <property type="project" value="TreeGrafter"/>
</dbReference>
<reference evidence="5" key="1">
    <citation type="journal article" date="2013" name="Proc. Natl. Acad. Sci. U.S.A.">
        <title>Genome structure and metabolic features in the red seaweed Chondrus crispus shed light on evolution of the Archaeplastida.</title>
        <authorList>
            <person name="Collen J."/>
            <person name="Porcel B."/>
            <person name="Carre W."/>
            <person name="Ball S.G."/>
            <person name="Chaparro C."/>
            <person name="Tonon T."/>
            <person name="Barbeyron T."/>
            <person name="Michel G."/>
            <person name="Noel B."/>
            <person name="Valentin K."/>
            <person name="Elias M."/>
            <person name="Artiguenave F."/>
            <person name="Arun A."/>
            <person name="Aury J.M."/>
            <person name="Barbosa-Neto J.F."/>
            <person name="Bothwell J.H."/>
            <person name="Bouget F.Y."/>
            <person name="Brillet L."/>
            <person name="Cabello-Hurtado F."/>
            <person name="Capella-Gutierrez S."/>
            <person name="Charrier B."/>
            <person name="Cladiere L."/>
            <person name="Cock J.M."/>
            <person name="Coelho S.M."/>
            <person name="Colleoni C."/>
            <person name="Czjzek M."/>
            <person name="Da Silva C."/>
            <person name="Delage L."/>
            <person name="Denoeud F."/>
            <person name="Deschamps P."/>
            <person name="Dittami S.M."/>
            <person name="Gabaldon T."/>
            <person name="Gachon C.M."/>
            <person name="Groisillier A."/>
            <person name="Herve C."/>
            <person name="Jabbari K."/>
            <person name="Katinka M."/>
            <person name="Kloareg B."/>
            <person name="Kowalczyk N."/>
            <person name="Labadie K."/>
            <person name="Leblanc C."/>
            <person name="Lopez P.J."/>
            <person name="McLachlan D.H."/>
            <person name="Meslet-Cladiere L."/>
            <person name="Moustafa A."/>
            <person name="Nehr Z."/>
            <person name="Nyvall Collen P."/>
            <person name="Panaud O."/>
            <person name="Partensky F."/>
            <person name="Poulain J."/>
            <person name="Rensing S.A."/>
            <person name="Rousvoal S."/>
            <person name="Samson G."/>
            <person name="Symeonidi A."/>
            <person name="Weissenbach J."/>
            <person name="Zambounis A."/>
            <person name="Wincker P."/>
            <person name="Boyen C."/>
        </authorList>
    </citation>
    <scope>NUCLEOTIDE SEQUENCE [LARGE SCALE GENOMIC DNA]</scope>
    <source>
        <strain evidence="5">cv. Stackhouse</strain>
    </source>
</reference>
<feature type="domain" description="GST N-terminal" evidence="2">
    <location>
        <begin position="6"/>
        <end position="87"/>
    </location>
</feature>
<evidence type="ECO:0000256" key="1">
    <source>
        <dbReference type="ARBA" id="ARBA00010007"/>
    </source>
</evidence>
<dbReference type="GO" id="GO:0005737">
    <property type="term" value="C:cytoplasm"/>
    <property type="evidence" value="ECO:0007669"/>
    <property type="project" value="InterPro"/>
</dbReference>
<evidence type="ECO:0000259" key="2">
    <source>
        <dbReference type="PROSITE" id="PS50404"/>
    </source>
</evidence>
<dbReference type="PANTHER" id="PTHR42673:SF4">
    <property type="entry name" value="MALEYLACETOACETATE ISOMERASE"/>
    <property type="match status" value="1"/>
</dbReference>
<sequence>MSDAAPAATLHSYWRSSCSWRVRLALRLKGVPYSYEAVPLAHGAQHAAPFRALNPAAQVPVLRIDGVTLRQSVAILEYLEETRPAPPLLPRVPAERAHVRAIVEAVNAGTQPLQNLAVLEYVKGRWGDEERLAFARHWIEEGLRVVEALLKDSAGECCVGDDVSFADLLLVPQVYNAERVAVDMESFPTVVRVVRHLERIPAFVDAHADRQPDAPMSQT</sequence>
<protein>
    <submittedName>
        <fullName evidence="4">Glutathione S-transferase</fullName>
    </submittedName>
</protein>
<evidence type="ECO:0000313" key="4">
    <source>
        <dbReference type="EMBL" id="CDF35019.1"/>
    </source>
</evidence>
<dbReference type="RefSeq" id="XP_005714838.1">
    <property type="nucleotide sequence ID" value="XM_005714781.1"/>
</dbReference>
<dbReference type="SFLD" id="SFLDG00358">
    <property type="entry name" value="Main_(cytGST)"/>
    <property type="match status" value="1"/>
</dbReference>
<dbReference type="SUPFAM" id="SSF52833">
    <property type="entry name" value="Thioredoxin-like"/>
    <property type="match status" value="1"/>
</dbReference>
<dbReference type="InterPro" id="IPR010987">
    <property type="entry name" value="Glutathione-S-Trfase_C-like"/>
</dbReference>
<dbReference type="GO" id="GO:0016034">
    <property type="term" value="F:maleylacetoacetate isomerase activity"/>
    <property type="evidence" value="ECO:0007669"/>
    <property type="project" value="TreeGrafter"/>
</dbReference>
<dbReference type="Gramene" id="CDF35019">
    <property type="protein sequence ID" value="CDF35019"/>
    <property type="gene ID" value="CHC_T00008425001"/>
</dbReference>
<dbReference type="InterPro" id="IPR005955">
    <property type="entry name" value="GST_Zeta"/>
</dbReference>
<dbReference type="KEGG" id="ccp:CHC_T00008425001"/>
<dbReference type="NCBIfam" id="TIGR01262">
    <property type="entry name" value="maiA"/>
    <property type="match status" value="1"/>
</dbReference>
<dbReference type="OMA" id="VYNAHRF"/>
<dbReference type="CDD" id="cd03042">
    <property type="entry name" value="GST_N_Zeta"/>
    <property type="match status" value="1"/>
</dbReference>
<dbReference type="InterPro" id="IPR034333">
    <property type="entry name" value="GST_Zeta_N"/>
</dbReference>
<dbReference type="EMBL" id="HG001713">
    <property type="protein sequence ID" value="CDF35019.1"/>
    <property type="molecule type" value="Genomic_DNA"/>
</dbReference>